<reference evidence="6" key="1">
    <citation type="submission" date="2020-10" db="EMBL/GenBank/DDBJ databases">
        <title>Sequencing the genomes of 1000 actinobacteria strains.</title>
        <authorList>
            <person name="Klenk H.-P."/>
        </authorList>
    </citation>
    <scope>NUCLEOTIDE SEQUENCE</scope>
    <source>
        <strain evidence="6">DSM 45354</strain>
    </source>
</reference>
<dbReference type="InterPro" id="IPR046335">
    <property type="entry name" value="LacI/GalR-like_sensor"/>
</dbReference>
<dbReference type="Gene3D" id="3.40.50.2300">
    <property type="match status" value="2"/>
</dbReference>
<dbReference type="CDD" id="cd06267">
    <property type="entry name" value="PBP1_LacI_sugar_binding-like"/>
    <property type="match status" value="1"/>
</dbReference>
<evidence type="ECO:0000313" key="7">
    <source>
        <dbReference type="Proteomes" id="UP000638648"/>
    </source>
</evidence>
<dbReference type="Pfam" id="PF00356">
    <property type="entry name" value="LacI"/>
    <property type="match status" value="1"/>
</dbReference>
<dbReference type="SMART" id="SM00354">
    <property type="entry name" value="HTH_LACI"/>
    <property type="match status" value="1"/>
</dbReference>
<dbReference type="PANTHER" id="PTHR30146">
    <property type="entry name" value="LACI-RELATED TRANSCRIPTIONAL REPRESSOR"/>
    <property type="match status" value="1"/>
</dbReference>
<dbReference type="InterPro" id="IPR000843">
    <property type="entry name" value="HTH_LacI"/>
</dbReference>
<evidence type="ECO:0000256" key="1">
    <source>
        <dbReference type="ARBA" id="ARBA00022491"/>
    </source>
</evidence>
<evidence type="ECO:0000313" key="6">
    <source>
        <dbReference type="EMBL" id="MBE1611741.1"/>
    </source>
</evidence>
<dbReference type="Pfam" id="PF13377">
    <property type="entry name" value="Peripla_BP_3"/>
    <property type="match status" value="1"/>
</dbReference>
<evidence type="ECO:0000259" key="5">
    <source>
        <dbReference type="PROSITE" id="PS50932"/>
    </source>
</evidence>
<keyword evidence="3" id="KW-0238">DNA-binding</keyword>
<comment type="caution">
    <text evidence="6">The sequence shown here is derived from an EMBL/GenBank/DDBJ whole genome shotgun (WGS) entry which is preliminary data.</text>
</comment>
<name>A0A927N3N8_9ACTN</name>
<dbReference type="EMBL" id="JADBEM010000001">
    <property type="protein sequence ID" value="MBE1611741.1"/>
    <property type="molecule type" value="Genomic_DNA"/>
</dbReference>
<keyword evidence="7" id="KW-1185">Reference proteome</keyword>
<keyword evidence="2" id="KW-0805">Transcription regulation</keyword>
<evidence type="ECO:0000256" key="2">
    <source>
        <dbReference type="ARBA" id="ARBA00023015"/>
    </source>
</evidence>
<dbReference type="PANTHER" id="PTHR30146:SF148">
    <property type="entry name" value="HTH-TYPE TRANSCRIPTIONAL REPRESSOR PURR-RELATED"/>
    <property type="match status" value="1"/>
</dbReference>
<accession>A0A927N3N8</accession>
<keyword evidence="1" id="KW-0678">Repressor</keyword>
<feature type="domain" description="HTH lacI-type" evidence="5">
    <location>
        <begin position="1"/>
        <end position="49"/>
    </location>
</feature>
<dbReference type="PROSITE" id="PS50932">
    <property type="entry name" value="HTH_LACI_2"/>
    <property type="match status" value="1"/>
</dbReference>
<dbReference type="InterPro" id="IPR028082">
    <property type="entry name" value="Peripla_BP_I"/>
</dbReference>
<dbReference type="Proteomes" id="UP000638648">
    <property type="component" value="Unassembled WGS sequence"/>
</dbReference>
<evidence type="ECO:0000256" key="4">
    <source>
        <dbReference type="ARBA" id="ARBA00023163"/>
    </source>
</evidence>
<dbReference type="GO" id="GO:0000976">
    <property type="term" value="F:transcription cis-regulatory region binding"/>
    <property type="evidence" value="ECO:0007669"/>
    <property type="project" value="TreeGrafter"/>
</dbReference>
<evidence type="ECO:0000256" key="3">
    <source>
        <dbReference type="ARBA" id="ARBA00023125"/>
    </source>
</evidence>
<dbReference type="SUPFAM" id="SSF47413">
    <property type="entry name" value="lambda repressor-like DNA-binding domains"/>
    <property type="match status" value="1"/>
</dbReference>
<dbReference type="AlphaFoldDB" id="A0A927N3N8"/>
<sequence>MRAGVSIGTASGVFTSNPSVSDQARDAVLAAAAEIGYHPRRRPFQALANGITTIGLLARAEHYVGPANPFYGPVLYGAQSAIAELGLSLVVETLHDRELNANHTPLVVQRRQAQGLLLAGPIDPDYIAMLLSAGTPCVVIDHRAEELPVDCVRADDHQGGYLATRHLIDLGHRDPPPAIITGPATSYSVMTRLKGYRHALSEAGLNVDPRYVRAGRLTAESGREAMAALLDLPVPPTAVFCGNDNTALGAIDLLRDRGVAVPRDFSVIGYDDIAMAAHSVPGLTTIAVDKELLGMQAVWNLVERLRLPRMGVRDTRIGVHLVRRNSTGPRTAA</sequence>
<dbReference type="Gene3D" id="1.10.260.40">
    <property type="entry name" value="lambda repressor-like DNA-binding domains"/>
    <property type="match status" value="1"/>
</dbReference>
<gene>
    <name evidence="6" type="ORF">HEB94_008589</name>
</gene>
<proteinExistence type="predicted"/>
<keyword evidence="4" id="KW-0804">Transcription</keyword>
<dbReference type="InterPro" id="IPR010982">
    <property type="entry name" value="Lambda_DNA-bd_dom_sf"/>
</dbReference>
<organism evidence="6 7">
    <name type="scientific">Actinopolymorpha pittospori</name>
    <dbReference type="NCBI Taxonomy" id="648752"/>
    <lineage>
        <taxon>Bacteria</taxon>
        <taxon>Bacillati</taxon>
        <taxon>Actinomycetota</taxon>
        <taxon>Actinomycetes</taxon>
        <taxon>Propionibacteriales</taxon>
        <taxon>Actinopolymorphaceae</taxon>
        <taxon>Actinopolymorpha</taxon>
    </lineage>
</organism>
<dbReference type="SUPFAM" id="SSF53822">
    <property type="entry name" value="Periplasmic binding protein-like I"/>
    <property type="match status" value="1"/>
</dbReference>
<dbReference type="GO" id="GO:0003700">
    <property type="term" value="F:DNA-binding transcription factor activity"/>
    <property type="evidence" value="ECO:0007669"/>
    <property type="project" value="TreeGrafter"/>
</dbReference>
<protein>
    <submittedName>
        <fullName evidence="6">LacI family transcriptional regulator</fullName>
    </submittedName>
</protein>